<keyword evidence="4" id="KW-1185">Reference proteome</keyword>
<dbReference type="PANTHER" id="PTHR42748:SF3">
    <property type="entry name" value="BLL4366 PROTEIN"/>
    <property type="match status" value="1"/>
</dbReference>
<sequence>MKIVVVGGTGLIGARLVDKLKKEGHTVIPAARQTGVNTLTGEGLPAIMKGTEVVIDVSNTPSYEGPASAAFFPASTTHLLSAEQYANVRHHIALSVVGAERLQESGYMRSKMAQEALIEASGVPYTILRSTQFFELAARIANAATVNGQVHISPMPIQPIAADEVVAALAAITVRPPQNGTIEIAGPESMPMYELIRYYLNETEDSRQLIEDPQATYFGATLQEDSLLPGTDAILGKIRYEDWYHRRLTGQSIA</sequence>
<name>A0A1M7LAX6_9BACT</name>
<accession>A0A1M7LAX6</accession>
<evidence type="ECO:0000313" key="3">
    <source>
        <dbReference type="EMBL" id="SHM75220.1"/>
    </source>
</evidence>
<keyword evidence="1" id="KW-0521">NADP</keyword>
<evidence type="ECO:0000256" key="1">
    <source>
        <dbReference type="ARBA" id="ARBA00022857"/>
    </source>
</evidence>
<reference evidence="3 4" key="1">
    <citation type="submission" date="2016-11" db="EMBL/GenBank/DDBJ databases">
        <authorList>
            <person name="Jaros S."/>
            <person name="Januszkiewicz K."/>
            <person name="Wedrychowicz H."/>
        </authorList>
    </citation>
    <scope>NUCLEOTIDE SEQUENCE [LARGE SCALE GENOMIC DNA]</scope>
    <source>
        <strain evidence="3 4">DSM 27406</strain>
    </source>
</reference>
<dbReference type="InterPro" id="IPR036291">
    <property type="entry name" value="NAD(P)-bd_dom_sf"/>
</dbReference>
<evidence type="ECO:0000313" key="4">
    <source>
        <dbReference type="Proteomes" id="UP000184420"/>
    </source>
</evidence>
<dbReference type="SUPFAM" id="SSF51735">
    <property type="entry name" value="NAD(P)-binding Rossmann-fold domains"/>
    <property type="match status" value="1"/>
</dbReference>
<feature type="domain" description="NAD(P)-binding" evidence="2">
    <location>
        <begin position="7"/>
        <end position="133"/>
    </location>
</feature>
<gene>
    <name evidence="3" type="ORF">SAMN05444266_110231</name>
</gene>
<dbReference type="InterPro" id="IPR051164">
    <property type="entry name" value="NmrA-like_oxidored"/>
</dbReference>
<dbReference type="STRING" id="1419482.SAMN05444266_110231"/>
<organism evidence="3 4">
    <name type="scientific">Chitinophaga jiangningensis</name>
    <dbReference type="NCBI Taxonomy" id="1419482"/>
    <lineage>
        <taxon>Bacteria</taxon>
        <taxon>Pseudomonadati</taxon>
        <taxon>Bacteroidota</taxon>
        <taxon>Chitinophagia</taxon>
        <taxon>Chitinophagales</taxon>
        <taxon>Chitinophagaceae</taxon>
        <taxon>Chitinophaga</taxon>
    </lineage>
</organism>
<dbReference type="Proteomes" id="UP000184420">
    <property type="component" value="Unassembled WGS sequence"/>
</dbReference>
<dbReference type="RefSeq" id="WP_073086478.1">
    <property type="nucleotide sequence ID" value="NZ_FRBL01000010.1"/>
</dbReference>
<evidence type="ECO:0000259" key="2">
    <source>
        <dbReference type="Pfam" id="PF13460"/>
    </source>
</evidence>
<dbReference type="Gene3D" id="3.40.50.720">
    <property type="entry name" value="NAD(P)-binding Rossmann-like Domain"/>
    <property type="match status" value="1"/>
</dbReference>
<dbReference type="AlphaFoldDB" id="A0A1M7LAX6"/>
<protein>
    <submittedName>
        <fullName evidence="3">Uncharacterized conserved protein YbjT, contains NAD(P)-binding and DUF2867 domains</fullName>
    </submittedName>
</protein>
<dbReference type="EMBL" id="FRBL01000010">
    <property type="protein sequence ID" value="SHM75220.1"/>
    <property type="molecule type" value="Genomic_DNA"/>
</dbReference>
<dbReference type="InterPro" id="IPR016040">
    <property type="entry name" value="NAD(P)-bd_dom"/>
</dbReference>
<dbReference type="Pfam" id="PF13460">
    <property type="entry name" value="NAD_binding_10"/>
    <property type="match status" value="1"/>
</dbReference>
<dbReference type="PANTHER" id="PTHR42748">
    <property type="entry name" value="NITROGEN METABOLITE REPRESSION PROTEIN NMRA FAMILY MEMBER"/>
    <property type="match status" value="1"/>
</dbReference>
<dbReference type="OrthoDB" id="9771302at2"/>
<proteinExistence type="predicted"/>